<accession>A0ABT4UKT6</accession>
<keyword evidence="1" id="KW-0472">Membrane</keyword>
<evidence type="ECO:0008006" key="4">
    <source>
        <dbReference type="Google" id="ProtNLM"/>
    </source>
</evidence>
<evidence type="ECO:0000313" key="2">
    <source>
        <dbReference type="EMBL" id="MDA3615209.1"/>
    </source>
</evidence>
<evidence type="ECO:0000256" key="1">
    <source>
        <dbReference type="SAM" id="Phobius"/>
    </source>
</evidence>
<keyword evidence="1" id="KW-1133">Transmembrane helix</keyword>
<dbReference type="EMBL" id="JAQGEF010000011">
    <property type="protein sequence ID" value="MDA3615209.1"/>
    <property type="molecule type" value="Genomic_DNA"/>
</dbReference>
<dbReference type="Proteomes" id="UP001210231">
    <property type="component" value="Unassembled WGS sequence"/>
</dbReference>
<proteinExistence type="predicted"/>
<organism evidence="2 3">
    <name type="scientific">Polluticaenibacter yanchengensis</name>
    <dbReference type="NCBI Taxonomy" id="3014562"/>
    <lineage>
        <taxon>Bacteria</taxon>
        <taxon>Pseudomonadati</taxon>
        <taxon>Bacteroidota</taxon>
        <taxon>Chitinophagia</taxon>
        <taxon>Chitinophagales</taxon>
        <taxon>Chitinophagaceae</taxon>
        <taxon>Polluticaenibacter</taxon>
    </lineage>
</organism>
<dbReference type="RefSeq" id="WP_407031534.1">
    <property type="nucleotide sequence ID" value="NZ_JAQGEF010000011.1"/>
</dbReference>
<sequence>MKPTNSQNTFKRLKNRYRLVIINDDTFEELTTFKLNRVSVFVLLSSIFVILVGFTLAIVSFTNIRYLIPGYGKQGSTQMLRDLKMKTDSLEYSLAQKQLYLDAVQRVLKGDTNELVVDTTLLDISANDSLMIDTTRD</sequence>
<evidence type="ECO:0000313" key="3">
    <source>
        <dbReference type="Proteomes" id="UP001210231"/>
    </source>
</evidence>
<name>A0ABT4UKT6_9BACT</name>
<protein>
    <recommendedName>
        <fullName evidence="4">Peptidase M23</fullName>
    </recommendedName>
</protein>
<reference evidence="2 3" key="1">
    <citation type="submission" date="2022-12" db="EMBL/GenBank/DDBJ databases">
        <title>Chitinophagaceae gen. sp. nov., a new member of the family Chitinophagaceae, isolated from soil in a chemical factory.</title>
        <authorList>
            <person name="Ke Z."/>
        </authorList>
    </citation>
    <scope>NUCLEOTIDE SEQUENCE [LARGE SCALE GENOMIC DNA]</scope>
    <source>
        <strain evidence="2 3">LY-5</strain>
    </source>
</reference>
<gene>
    <name evidence="2" type="ORF">O3P16_10355</name>
</gene>
<keyword evidence="1" id="KW-0812">Transmembrane</keyword>
<comment type="caution">
    <text evidence="2">The sequence shown here is derived from an EMBL/GenBank/DDBJ whole genome shotgun (WGS) entry which is preliminary data.</text>
</comment>
<keyword evidence="3" id="KW-1185">Reference proteome</keyword>
<feature type="transmembrane region" description="Helical" evidence="1">
    <location>
        <begin position="40"/>
        <end position="64"/>
    </location>
</feature>